<keyword evidence="17" id="KW-0969">Cilium</keyword>
<dbReference type="Pfam" id="PF00448">
    <property type="entry name" value="SRP54"/>
    <property type="match status" value="1"/>
</dbReference>
<evidence type="ECO:0000259" key="15">
    <source>
        <dbReference type="SMART" id="SM00382"/>
    </source>
</evidence>
<keyword evidence="5" id="KW-1003">Cell membrane</keyword>
<evidence type="ECO:0000256" key="3">
    <source>
        <dbReference type="ARBA" id="ARBA00014919"/>
    </source>
</evidence>
<feature type="domain" description="AAA+ ATPase" evidence="15">
    <location>
        <begin position="242"/>
        <end position="434"/>
    </location>
</feature>
<dbReference type="InterPro" id="IPR027417">
    <property type="entry name" value="P-loop_NTPase"/>
</dbReference>
<feature type="compositionally biased region" description="Basic and acidic residues" evidence="14">
    <location>
        <begin position="129"/>
        <end position="138"/>
    </location>
</feature>
<evidence type="ECO:0000256" key="12">
    <source>
        <dbReference type="ARBA" id="ARBA00025337"/>
    </source>
</evidence>
<comment type="similarity">
    <text evidence="2">Belongs to the GTP-binding SRP family.</text>
</comment>
<keyword evidence="6" id="KW-0547">Nucleotide-binding</keyword>
<dbReference type="SMART" id="SM00382">
    <property type="entry name" value="AAA"/>
    <property type="match status" value="1"/>
</dbReference>
<keyword evidence="4" id="KW-0813">Transport</keyword>
<dbReference type="InterPro" id="IPR000897">
    <property type="entry name" value="SRP54_GTPase_dom"/>
</dbReference>
<dbReference type="CDD" id="cd17873">
    <property type="entry name" value="FlhF"/>
    <property type="match status" value="1"/>
</dbReference>
<comment type="subcellular location">
    <subcellularLocation>
        <location evidence="1">Cell membrane</location>
        <topology evidence="1">Peripheral membrane protein</topology>
        <orientation evidence="1">Cytoplasmic side</orientation>
    </subcellularLocation>
</comment>
<evidence type="ECO:0000256" key="6">
    <source>
        <dbReference type="ARBA" id="ARBA00022741"/>
    </source>
</evidence>
<dbReference type="EMBL" id="OX458333">
    <property type="protein sequence ID" value="CAI8931503.1"/>
    <property type="molecule type" value="Genomic_DNA"/>
</dbReference>
<protein>
    <recommendedName>
        <fullName evidence="3 13">Flagellar biosynthesis protein FlhF</fullName>
    </recommendedName>
</protein>
<dbReference type="RefSeq" id="WP_026609513.1">
    <property type="nucleotide sequence ID" value="NZ_OX458333.1"/>
</dbReference>
<evidence type="ECO:0000259" key="16">
    <source>
        <dbReference type="SMART" id="SM00962"/>
    </source>
</evidence>
<evidence type="ECO:0000313" key="17">
    <source>
        <dbReference type="EMBL" id="CAI8931503.1"/>
    </source>
</evidence>
<keyword evidence="17" id="KW-0282">Flagellum</keyword>
<evidence type="ECO:0000256" key="14">
    <source>
        <dbReference type="SAM" id="MobiDB-lite"/>
    </source>
</evidence>
<comment type="function">
    <text evidence="12">Necessary for flagellar biosynthesis. May be involved in translocation of the flagellum.</text>
</comment>
<evidence type="ECO:0000256" key="2">
    <source>
        <dbReference type="ARBA" id="ARBA00008531"/>
    </source>
</evidence>
<evidence type="ECO:0000256" key="10">
    <source>
        <dbReference type="ARBA" id="ARBA00023136"/>
    </source>
</evidence>
<evidence type="ECO:0000256" key="5">
    <source>
        <dbReference type="ARBA" id="ARBA00022475"/>
    </source>
</evidence>
<dbReference type="Gene3D" id="3.40.50.300">
    <property type="entry name" value="P-loop containing nucleotide triphosphate hydrolases"/>
    <property type="match status" value="1"/>
</dbReference>
<dbReference type="SUPFAM" id="SSF52540">
    <property type="entry name" value="P-loop containing nucleoside triphosphate hydrolases"/>
    <property type="match status" value="1"/>
</dbReference>
<dbReference type="InterPro" id="IPR047040">
    <property type="entry name" value="FlhF__GTPase_dom"/>
</dbReference>
<dbReference type="Proteomes" id="UP001162030">
    <property type="component" value="Chromosome"/>
</dbReference>
<keyword evidence="9" id="KW-0342">GTP-binding</keyword>
<evidence type="ECO:0000256" key="4">
    <source>
        <dbReference type="ARBA" id="ARBA00022448"/>
    </source>
</evidence>
<evidence type="ECO:0000256" key="7">
    <source>
        <dbReference type="ARBA" id="ARBA00022795"/>
    </source>
</evidence>
<keyword evidence="17" id="KW-0966">Cell projection</keyword>
<dbReference type="PANTHER" id="PTHR43134:SF3">
    <property type="entry name" value="FLAGELLAR BIOSYNTHESIS PROTEIN FLHF"/>
    <property type="match status" value="1"/>
</dbReference>
<keyword evidence="8" id="KW-0653">Protein transport</keyword>
<dbReference type="InterPro" id="IPR020006">
    <property type="entry name" value="FlhF"/>
</dbReference>
<evidence type="ECO:0000256" key="9">
    <source>
        <dbReference type="ARBA" id="ARBA00023134"/>
    </source>
</evidence>
<dbReference type="SMART" id="SM00962">
    <property type="entry name" value="SRP54"/>
    <property type="match status" value="1"/>
</dbReference>
<feature type="region of interest" description="Disordered" evidence="14">
    <location>
        <begin position="82"/>
        <end position="153"/>
    </location>
</feature>
<dbReference type="Gene3D" id="1.20.120.1380">
    <property type="entry name" value="Flagellar FlhF biosynthesis protein, N domain"/>
    <property type="match status" value="1"/>
</dbReference>
<keyword evidence="7" id="KW-1005">Bacterial flagellum biogenesis</keyword>
<keyword evidence="10" id="KW-0472">Membrane</keyword>
<proteinExistence type="inferred from homology"/>
<organism evidence="17 18">
    <name type="scientific">Methylocaldum szegediense</name>
    <dbReference type="NCBI Taxonomy" id="73780"/>
    <lineage>
        <taxon>Bacteria</taxon>
        <taxon>Pseudomonadati</taxon>
        <taxon>Pseudomonadota</taxon>
        <taxon>Gammaproteobacteria</taxon>
        <taxon>Methylococcales</taxon>
        <taxon>Methylococcaceae</taxon>
        <taxon>Methylocaldum</taxon>
    </lineage>
</organism>
<evidence type="ECO:0000313" key="18">
    <source>
        <dbReference type="Proteomes" id="UP001162030"/>
    </source>
</evidence>
<evidence type="ECO:0000256" key="11">
    <source>
        <dbReference type="ARBA" id="ARBA00023225"/>
    </source>
</evidence>
<dbReference type="PANTHER" id="PTHR43134">
    <property type="entry name" value="SIGNAL RECOGNITION PARTICLE RECEPTOR SUBUNIT ALPHA"/>
    <property type="match status" value="1"/>
</dbReference>
<name>A0ABN8XA87_9GAMM</name>
<sequence>MKIKRYFAPDIRQAIRMVREEQGPDAVILSNRKVDGGVEIVAARDFDEQLLLERAKSAPTGADTEACAKAETDARRRAEEAFREALGKAAAAPETATGDLRKPAPLFSRPDGQASPTVEPAALKPAAQSRRDRSEEAAARSPEPTTPSPDADALKQVQQELKQMRRLIDAHLSETGWQAAASRNPTRLDLLRRLSALGFSKKLSLELAERLGGVSDADVAWQAVQHVLARQILLAEDSLLDYGGVVALVGPTGVGKTTTIAKLAARFRLKHGPRQIALITTDNYRIGAHEQLATYGRILDVPVRAASSVEDLRQLLSSFYDKRLVLIDTAGIGQRDRRLAEQAELFAGVDMPIKSYLVLSAASQLRVMQEAVNAFKVFSPSACILTKLDETGQLGAGVSAVVENRLPLAFLCDGQQVPEDLHVARTHLFLNRCFAEQPGTEAVGGPMPSYEDWIVHANV</sequence>
<dbReference type="InterPro" id="IPR003593">
    <property type="entry name" value="AAA+_ATPase"/>
</dbReference>
<evidence type="ECO:0000256" key="1">
    <source>
        <dbReference type="ARBA" id="ARBA00004413"/>
    </source>
</evidence>
<gene>
    <name evidence="17" type="ORF">MSZNOR_4052</name>
</gene>
<evidence type="ECO:0000256" key="8">
    <source>
        <dbReference type="ARBA" id="ARBA00022927"/>
    </source>
</evidence>
<feature type="domain" description="SRP54-type proteins GTP-binding" evidence="16">
    <location>
        <begin position="243"/>
        <end position="435"/>
    </location>
</feature>
<evidence type="ECO:0000256" key="13">
    <source>
        <dbReference type="NCBIfam" id="TIGR03499"/>
    </source>
</evidence>
<reference evidence="17 18" key="1">
    <citation type="submission" date="2023-03" db="EMBL/GenBank/DDBJ databases">
        <authorList>
            <person name="Pearce D."/>
        </authorList>
    </citation>
    <scope>NUCLEOTIDE SEQUENCE [LARGE SCALE GENOMIC DNA]</scope>
    <source>
        <strain evidence="17">Msz</strain>
    </source>
</reference>
<dbReference type="NCBIfam" id="TIGR03499">
    <property type="entry name" value="FlhF"/>
    <property type="match status" value="1"/>
</dbReference>
<accession>A0ABN8XA87</accession>
<keyword evidence="18" id="KW-1185">Reference proteome</keyword>
<keyword evidence="11" id="KW-1006">Bacterial flagellum protein export</keyword>